<reference evidence="1 2" key="1">
    <citation type="journal article" date="2017" name="Mol. Plant">
        <title>The Genome of Medicinal Plant Macleaya cordata Provides New Insights into Benzylisoquinoline Alkaloids Metabolism.</title>
        <authorList>
            <person name="Liu X."/>
            <person name="Liu Y."/>
            <person name="Huang P."/>
            <person name="Ma Y."/>
            <person name="Qing Z."/>
            <person name="Tang Q."/>
            <person name="Cao H."/>
            <person name="Cheng P."/>
            <person name="Zheng Y."/>
            <person name="Yuan Z."/>
            <person name="Zhou Y."/>
            <person name="Liu J."/>
            <person name="Tang Z."/>
            <person name="Zhuo Y."/>
            <person name="Zhang Y."/>
            <person name="Yu L."/>
            <person name="Huang J."/>
            <person name="Yang P."/>
            <person name="Peng Q."/>
            <person name="Zhang J."/>
            <person name="Jiang W."/>
            <person name="Zhang Z."/>
            <person name="Lin K."/>
            <person name="Ro D.K."/>
            <person name="Chen X."/>
            <person name="Xiong X."/>
            <person name="Shang Y."/>
            <person name="Huang S."/>
            <person name="Zeng J."/>
        </authorList>
    </citation>
    <scope>NUCLEOTIDE SEQUENCE [LARGE SCALE GENOMIC DNA]</scope>
    <source>
        <strain evidence="2">cv. BLH2017</strain>
        <tissue evidence="1">Root</tissue>
    </source>
</reference>
<name>A0A200QY56_MACCD</name>
<dbReference type="EMBL" id="MVGT01000801">
    <property type="protein sequence ID" value="OVA15320.1"/>
    <property type="molecule type" value="Genomic_DNA"/>
</dbReference>
<gene>
    <name evidence="1" type="ORF">BVC80_8499g11</name>
</gene>
<dbReference type="AlphaFoldDB" id="A0A200QY56"/>
<accession>A0A200QY56</accession>
<protein>
    <recommendedName>
        <fullName evidence="3">Transcription factor</fullName>
    </recommendedName>
</protein>
<dbReference type="Gene3D" id="3.40.1810.10">
    <property type="entry name" value="Transcription factor, MADS-box"/>
    <property type="match status" value="1"/>
</dbReference>
<dbReference type="Proteomes" id="UP000195402">
    <property type="component" value="Unassembled WGS sequence"/>
</dbReference>
<evidence type="ECO:0000313" key="2">
    <source>
        <dbReference type="Proteomes" id="UP000195402"/>
    </source>
</evidence>
<dbReference type="STRING" id="56857.A0A200QY56"/>
<dbReference type="GO" id="GO:0046983">
    <property type="term" value="F:protein dimerization activity"/>
    <property type="evidence" value="ECO:0007669"/>
    <property type="project" value="InterPro"/>
</dbReference>
<dbReference type="InterPro" id="IPR036879">
    <property type="entry name" value="TF_MADSbox_sf"/>
</dbReference>
<evidence type="ECO:0000313" key="1">
    <source>
        <dbReference type="EMBL" id="OVA15320.1"/>
    </source>
</evidence>
<dbReference type="GO" id="GO:0003677">
    <property type="term" value="F:DNA binding"/>
    <property type="evidence" value="ECO:0007669"/>
    <property type="project" value="InterPro"/>
</dbReference>
<dbReference type="OrthoDB" id="1896642at2759"/>
<comment type="caution">
    <text evidence="1">The sequence shown here is derived from an EMBL/GenBank/DDBJ whole genome shotgun (WGS) entry which is preliminary data.</text>
</comment>
<sequence length="103" mass="11506">MSKTVVIVFSPTGKSYSFGHPSVDTVVDRYLSGGNSGSQNIGDIHPHVRARVCDLNRQYTEAVNELEAEKNRGGELEKVRRDSKNQHWGKNLLKNEGCKSWSC</sequence>
<keyword evidence="2" id="KW-1185">Reference proteome</keyword>
<proteinExistence type="predicted"/>
<dbReference type="InParanoid" id="A0A200QY56"/>
<dbReference type="SUPFAM" id="SSF55455">
    <property type="entry name" value="SRF-like"/>
    <property type="match status" value="1"/>
</dbReference>
<evidence type="ECO:0008006" key="3">
    <source>
        <dbReference type="Google" id="ProtNLM"/>
    </source>
</evidence>
<organism evidence="1 2">
    <name type="scientific">Macleaya cordata</name>
    <name type="common">Five-seeded plume-poppy</name>
    <name type="synonym">Bocconia cordata</name>
    <dbReference type="NCBI Taxonomy" id="56857"/>
    <lineage>
        <taxon>Eukaryota</taxon>
        <taxon>Viridiplantae</taxon>
        <taxon>Streptophyta</taxon>
        <taxon>Embryophyta</taxon>
        <taxon>Tracheophyta</taxon>
        <taxon>Spermatophyta</taxon>
        <taxon>Magnoliopsida</taxon>
        <taxon>Ranunculales</taxon>
        <taxon>Papaveraceae</taxon>
        <taxon>Papaveroideae</taxon>
        <taxon>Macleaya</taxon>
    </lineage>
</organism>